<comment type="caution">
    <text evidence="1">The sequence shown here is derived from an EMBL/GenBank/DDBJ whole genome shotgun (WGS) entry which is preliminary data.</text>
</comment>
<gene>
    <name evidence="1" type="ORF">LCGC14_2142220</name>
</gene>
<proteinExistence type="predicted"/>
<evidence type="ECO:0000313" key="1">
    <source>
        <dbReference type="EMBL" id="KKL66711.1"/>
    </source>
</evidence>
<protein>
    <submittedName>
        <fullName evidence="1">Uncharacterized protein</fullName>
    </submittedName>
</protein>
<sequence length="271" mass="28874">GAASPSTVGLIRIPFNRFIYSRNSTNTNNIRILGIDTFTGTNEVWVGDRALGVGMRTESIKTVSDATIGDDLFIGTASDGWVFNNVTLPGSLVLIEMPPTSASGKEMSLLGQTIDDAEVVKTITLSNLTQVTTRNHSSLQGIAATDHHAQRLQIWRGGFYETSPSTGLTTIPLPVADQCAAGISVERVSVAAITKGSGTMTFQVTRYNSAGVSQGNIFSGNQTYSNTGDNRQDFTATTTTATANDYFRFNIVTLNGQADVSFLVEGKCNVL</sequence>
<feature type="non-terminal residue" evidence="1">
    <location>
        <position position="1"/>
    </location>
</feature>
<reference evidence="1" key="1">
    <citation type="journal article" date="2015" name="Nature">
        <title>Complex archaea that bridge the gap between prokaryotes and eukaryotes.</title>
        <authorList>
            <person name="Spang A."/>
            <person name="Saw J.H."/>
            <person name="Jorgensen S.L."/>
            <person name="Zaremba-Niedzwiedzka K."/>
            <person name="Martijn J."/>
            <person name="Lind A.E."/>
            <person name="van Eijk R."/>
            <person name="Schleper C."/>
            <person name="Guy L."/>
            <person name="Ettema T.J."/>
        </authorList>
    </citation>
    <scope>NUCLEOTIDE SEQUENCE</scope>
</reference>
<dbReference type="AlphaFoldDB" id="A0A0F9EK91"/>
<accession>A0A0F9EK91</accession>
<organism evidence="1">
    <name type="scientific">marine sediment metagenome</name>
    <dbReference type="NCBI Taxonomy" id="412755"/>
    <lineage>
        <taxon>unclassified sequences</taxon>
        <taxon>metagenomes</taxon>
        <taxon>ecological metagenomes</taxon>
    </lineage>
</organism>
<dbReference type="EMBL" id="LAZR01027115">
    <property type="protein sequence ID" value="KKL66711.1"/>
    <property type="molecule type" value="Genomic_DNA"/>
</dbReference>
<name>A0A0F9EK91_9ZZZZ</name>